<dbReference type="EMBL" id="OCNJ01000002">
    <property type="protein sequence ID" value="SOD92285.1"/>
    <property type="molecule type" value="Genomic_DNA"/>
</dbReference>
<evidence type="ECO:0000313" key="3">
    <source>
        <dbReference type="EMBL" id="SOD92285.1"/>
    </source>
</evidence>
<dbReference type="AlphaFoldDB" id="A0A286G9U4"/>
<evidence type="ECO:0000256" key="1">
    <source>
        <dbReference type="ARBA" id="ARBA00022729"/>
    </source>
</evidence>
<dbReference type="Gene3D" id="2.50.20.10">
    <property type="entry name" value="Lipoprotein localisation LolA/LolB/LppX"/>
    <property type="match status" value="1"/>
</dbReference>
<dbReference type="SUPFAM" id="SSF89392">
    <property type="entry name" value="Prokaryotic lipoproteins and lipoprotein localization factors"/>
    <property type="match status" value="1"/>
</dbReference>
<keyword evidence="1 2" id="KW-0732">Signal</keyword>
<name>A0A286G9U4_9PROT</name>
<keyword evidence="3" id="KW-0449">Lipoprotein</keyword>
<feature type="chain" id="PRO_5012606122" evidence="2">
    <location>
        <begin position="35"/>
        <end position="224"/>
    </location>
</feature>
<feature type="signal peptide" evidence="2">
    <location>
        <begin position="1"/>
        <end position="34"/>
    </location>
</feature>
<sequence length="224" mass="24468">MKTVLTRMTTAAAVALTLATGAAALGLPGAPAQAVVKTDTSPAEQDVLAQAERYLNGIDTLQARFLQLSSTGNSVEGDVFMDRPGRMRLEYEGMPILMVANGRHLIYVDQELDQVSYLGLDQTPVGVLLRPNVSFQDDDITVTDVRRGANVAEIDVVQTKDPGAGQLTLVFTEKPFELRQWRVRDAQNVETAVSLFNTRTGMELPGSLFDYNEKVDPLNPMGRK</sequence>
<keyword evidence="4" id="KW-1185">Reference proteome</keyword>
<evidence type="ECO:0000256" key="2">
    <source>
        <dbReference type="SAM" id="SignalP"/>
    </source>
</evidence>
<gene>
    <name evidence="3" type="ORF">SAMN05421508_102357</name>
</gene>
<organism evidence="3 4">
    <name type="scientific">Caenispirillum bisanense</name>
    <dbReference type="NCBI Taxonomy" id="414052"/>
    <lineage>
        <taxon>Bacteria</taxon>
        <taxon>Pseudomonadati</taxon>
        <taxon>Pseudomonadota</taxon>
        <taxon>Alphaproteobacteria</taxon>
        <taxon>Rhodospirillales</taxon>
        <taxon>Novispirillaceae</taxon>
        <taxon>Caenispirillum</taxon>
    </lineage>
</organism>
<accession>A0A286G9U4</accession>
<protein>
    <submittedName>
        <fullName evidence="3">Outer membrane lipoprotein-sorting protein</fullName>
    </submittedName>
</protein>
<dbReference type="RefSeq" id="WP_245913385.1">
    <property type="nucleotide sequence ID" value="NZ_OCNJ01000002.1"/>
</dbReference>
<dbReference type="InterPro" id="IPR004564">
    <property type="entry name" value="OM_lipoprot_carrier_LolA-like"/>
</dbReference>
<dbReference type="PANTHER" id="PTHR35869">
    <property type="entry name" value="OUTER-MEMBRANE LIPOPROTEIN CARRIER PROTEIN"/>
    <property type="match status" value="1"/>
</dbReference>
<evidence type="ECO:0000313" key="4">
    <source>
        <dbReference type="Proteomes" id="UP000219621"/>
    </source>
</evidence>
<dbReference type="CDD" id="cd16325">
    <property type="entry name" value="LolA"/>
    <property type="match status" value="1"/>
</dbReference>
<reference evidence="3 4" key="1">
    <citation type="submission" date="2017-09" db="EMBL/GenBank/DDBJ databases">
        <authorList>
            <person name="Ehlers B."/>
            <person name="Leendertz F.H."/>
        </authorList>
    </citation>
    <scope>NUCLEOTIDE SEQUENCE [LARGE SCALE GENOMIC DNA]</scope>
    <source>
        <strain evidence="3 4">USBA 140</strain>
    </source>
</reference>
<proteinExistence type="predicted"/>
<dbReference type="PANTHER" id="PTHR35869:SF1">
    <property type="entry name" value="OUTER-MEMBRANE LIPOPROTEIN CARRIER PROTEIN"/>
    <property type="match status" value="1"/>
</dbReference>
<dbReference type="InterPro" id="IPR029046">
    <property type="entry name" value="LolA/LolB/LppX"/>
</dbReference>
<dbReference type="Proteomes" id="UP000219621">
    <property type="component" value="Unassembled WGS sequence"/>
</dbReference>
<dbReference type="Pfam" id="PF03548">
    <property type="entry name" value="LolA"/>
    <property type="match status" value="1"/>
</dbReference>